<feature type="region of interest" description="Disordered" evidence="1">
    <location>
        <begin position="79"/>
        <end position="120"/>
    </location>
</feature>
<evidence type="ECO:0000313" key="3">
    <source>
        <dbReference type="Proteomes" id="UP001178507"/>
    </source>
</evidence>
<feature type="region of interest" description="Disordered" evidence="1">
    <location>
        <begin position="134"/>
        <end position="166"/>
    </location>
</feature>
<gene>
    <name evidence="2" type="ORF">EVOR1521_LOCUS18384</name>
</gene>
<organism evidence="2 3">
    <name type="scientific">Effrenium voratum</name>
    <dbReference type="NCBI Taxonomy" id="2562239"/>
    <lineage>
        <taxon>Eukaryota</taxon>
        <taxon>Sar</taxon>
        <taxon>Alveolata</taxon>
        <taxon>Dinophyceae</taxon>
        <taxon>Suessiales</taxon>
        <taxon>Symbiodiniaceae</taxon>
        <taxon>Effrenium</taxon>
    </lineage>
</organism>
<evidence type="ECO:0000256" key="1">
    <source>
        <dbReference type="SAM" id="MobiDB-lite"/>
    </source>
</evidence>
<dbReference type="EMBL" id="CAUJNA010002580">
    <property type="protein sequence ID" value="CAJ1393543.1"/>
    <property type="molecule type" value="Genomic_DNA"/>
</dbReference>
<protein>
    <submittedName>
        <fullName evidence="2">Uncharacterized protein</fullName>
    </submittedName>
</protein>
<reference evidence="2" key="1">
    <citation type="submission" date="2023-08" db="EMBL/GenBank/DDBJ databases">
        <authorList>
            <person name="Chen Y."/>
            <person name="Shah S."/>
            <person name="Dougan E. K."/>
            <person name="Thang M."/>
            <person name="Chan C."/>
        </authorList>
    </citation>
    <scope>NUCLEOTIDE SEQUENCE</scope>
</reference>
<accession>A0AA36IT70</accession>
<comment type="caution">
    <text evidence="2">The sequence shown here is derived from an EMBL/GenBank/DDBJ whole genome shotgun (WGS) entry which is preliminary data.</text>
</comment>
<feature type="compositionally biased region" description="Low complexity" evidence="1">
    <location>
        <begin position="97"/>
        <end position="109"/>
    </location>
</feature>
<evidence type="ECO:0000313" key="2">
    <source>
        <dbReference type="EMBL" id="CAJ1393543.1"/>
    </source>
</evidence>
<keyword evidence="3" id="KW-1185">Reference proteome</keyword>
<name>A0AA36IT70_9DINO</name>
<dbReference type="Proteomes" id="UP001178507">
    <property type="component" value="Unassembled WGS sequence"/>
</dbReference>
<proteinExistence type="predicted"/>
<sequence>MALWRVVGGEQSGGLLAREGPSIKSRALGERLSVGALVKELARAEPGHRLRFALLEGSGPAEGWASWRLKTGKELLVRETSAGSTEPRDSQGETHPASATAKAASQSSSIGGGGPSVESAWDAAHAAHAAHAVGSAVLTRPPPEDPLDQMYGLKTPHPETTPRGVPLPGSVLPVTADEFGDVPLGKRLVHVDFVSCTS</sequence>
<dbReference type="AlphaFoldDB" id="A0AA36IT70"/>